<evidence type="ECO:0000313" key="9">
    <source>
        <dbReference type="EMBL" id="CAH3163599.1"/>
    </source>
</evidence>
<dbReference type="InterPro" id="IPR036116">
    <property type="entry name" value="FN3_sf"/>
</dbReference>
<evidence type="ECO:0000313" key="10">
    <source>
        <dbReference type="Proteomes" id="UP001159428"/>
    </source>
</evidence>
<feature type="transmembrane region" description="Helical" evidence="6">
    <location>
        <begin position="1795"/>
        <end position="1824"/>
    </location>
</feature>
<dbReference type="InterPro" id="IPR050379">
    <property type="entry name" value="Type-I_Cytokine_Rcpt"/>
</dbReference>
<dbReference type="SUPFAM" id="SSF49265">
    <property type="entry name" value="Fibronectin type III"/>
    <property type="match status" value="8"/>
</dbReference>
<dbReference type="InterPro" id="IPR013783">
    <property type="entry name" value="Ig-like_fold"/>
</dbReference>
<feature type="domain" description="Fibronectin type-III" evidence="8">
    <location>
        <begin position="757"/>
        <end position="853"/>
    </location>
</feature>
<evidence type="ECO:0000259" key="7">
    <source>
        <dbReference type="PROSITE" id="PS50024"/>
    </source>
</evidence>
<dbReference type="GO" id="GO:0009897">
    <property type="term" value="C:external side of plasma membrane"/>
    <property type="evidence" value="ECO:0007669"/>
    <property type="project" value="TreeGrafter"/>
</dbReference>
<keyword evidence="6" id="KW-0472">Membrane</keyword>
<feature type="domain" description="Fibronectin type-III" evidence="8">
    <location>
        <begin position="1060"/>
        <end position="1156"/>
    </location>
</feature>
<dbReference type="CDD" id="cd00063">
    <property type="entry name" value="FN3"/>
    <property type="match status" value="13"/>
</dbReference>
<feature type="domain" description="Fibronectin type-III" evidence="8">
    <location>
        <begin position="551"/>
        <end position="649"/>
    </location>
</feature>
<sequence>SGDINSLYSDADHYWDFEQTPESQIIDKRTEKPITLHGSPEILDSPTGKGIYLQGTRKNSSIDLLRVSSSSCLFDPSTCTAGLSITMFLKFRRGGERSINSTQMFFGNSVGTEFRQGVSIFYDENSGFFNATVFGSTNFCFRWFKLVVNSWTYIHLRWKNSADNEGMLNVTVEGNVDPSGYITCGSITSPLPTQRDYSLGNAAFPVAYFDNVAIWYRDEPTNTAPWSYITDFGGNTTLSLEITLDKPWNSGFSNSGSTQFQTLKNEIISQIERIYNNNDGLSHKDIQQFTSDSSGGVNAHIELKFDRKTSWEDSFVLQDCLENGHFLGGTVANITDCDADDGFFCEGLNIVANSSDIGSRHLGISFNAVEKLNHHKHLMGYTVLHKKTDSNDSWKPHDVRGGWPHYYKISGLKPYTNYSVRVTPYSFQAAGLLGPITILETAEEVPASGPVILEAYNINMTSVFVRWNESSIPKEDWHGIPRGFRVHGQGNPCKGYHVPPQNVGLNVSSFTVTGLQAWVVYIVKISGVTSPGHGAASEVRVKTNDSVPARGPRDIRITATSNHSVKITWNTVHVCHVHGPVVSYEVHLRDVQSGSSDIMHNVSVLAEQERRLDFTSLEIYWEYGVRIKAFTTLGVGPSSVEVTGMTDEWVPIVAPSNVVPSDPETTSIRLSWYFEDKVRDVLGILRGFRIFYQLANSSSAPLQRLEVNGNNIREAEITGLEIYRFYKISVAGKTSKGHGVISEHVYIRTLGTAPDHHPVPIYIFNISSTSLRVTWGKVPDHFHHGEVRGYRVFLEESGHFDAVVGNYTVPLSTNTSDFTGLKKFTTYSARVRAYSLFGEGPDGEVTASTDEDVPTEAPTDLQLFNMSSTSLRTVWNQVPECCRHGIIRGYRLFLKDNNTGEFLRNETAAPDRHHFDFSSLMKFYGYSVSMLAFTIKGDGQLSKDVPAMTEEDFPIGAPFEVRGRNTSAWSLLIEWEFDPNVRLVLGVLLGFHVHYLNINDSHALWNFKTVRDPLARQTTLIGLEEYRDYNITVTAFTRIGEGAKSPFILKRTDEHVPRAPPSNIVAINTSSTSLCVDWGEVSFPDQLGIIRGYRLIMWRTNHSAVILRNITILVPTRTFSLLGLEKYTNYTIQVSAFTIKGEGIKSEPTIAITDEDVPSWRPSHITAWNTSSTSILLSWKPLADPYFLHGILRGYHITYDRLDGLESTVQVRVCSSTLSLEVESLDEYVEYEFRVLAYTVKGAGPFHRINSTTDQDVPGAPPQHVYGYNISKHDIRVLWEDVPFRDVNGILLGYMVFFNESSDEVFNETVPFPRKNVTLSFLRPYTFYTIQVLAFTIKGNGPKSPPITVRTEEEAPQVYPWNVTGQNTTSRSIYLQWSAIPPELVAGVLREYRVVYVELNDLNDPVKTHTLRLPIDQLSVNLTNLEKYTNYSFQIQGISKFFGVNSPPIVIITDQDVPSLPPLNITSTNTSSTSLLITWEQIPKKLVHGILLGYRVFYYQHTNAYHGRRRRIRSVETLNETVRTLPPNATSLRIFNLKKFTYYSFQIVGFTSKGDGQISLTYNVSTDEDIPSKPPVGPSAVNLSGPHSILVSWKPVPEGFVHGILLGYRILYRVLSIAEEDVRQPTLTTTAKPTALNFTLTGLLNYAVYDIRVLAFTVKGDGAGTQSIIAETCTCPLRMTTNWHSLPPYMKLENGSYIGAFPFILNWATRTCCLPCTNGHGATSVDYEHDRERVPAEKDNVSLVHKIEYETDLSFPIEGYRGQSTFGVYRYVPLMESAGVAFVVPVPSPEERVSFVIWVATACFPMLLLSLLMMALAASVIWVLESTTNPEEFPSSFIGGLWEGFWWSFITCTTLGYGDKVPRTLLGRLFAIAWTLFGLVMISFLLADMTNAFISYSLFKTTNKKVYGAKVGAIQGSPEYLFGLRKVARMNPVQQYHTYSAINKALKDKEVEGALIDVYVLSMQRHLSSNRDLRVLKVFDYQKTYGVVLAGPSMKLEKCFFDFAKFHKWEIYHKIEETIRIPVPHEESIAEEISGGLFDPDSSQFSFSYLALTIVLGFALLCGLVGQIYCRKVKQHSTIISK</sequence>
<gene>
    <name evidence="9" type="ORF">PMEA_00035629</name>
</gene>
<keyword evidence="10" id="KW-1185">Reference proteome</keyword>
<proteinExistence type="predicted"/>
<dbReference type="SUPFAM" id="SSF82671">
    <property type="entry name" value="SEA domain"/>
    <property type="match status" value="1"/>
</dbReference>
<comment type="caution">
    <text evidence="9">The sequence shown here is derived from an EMBL/GenBank/DDBJ whole genome shotgun (WGS) entry which is preliminary data.</text>
</comment>
<feature type="transmembrane region" description="Helical" evidence="6">
    <location>
        <begin position="2047"/>
        <end position="2069"/>
    </location>
</feature>
<feature type="domain" description="Fibronectin type-III" evidence="8">
    <location>
        <begin position="857"/>
        <end position="952"/>
    </location>
</feature>
<accession>A0AAU9Y0I1</accession>
<dbReference type="Pfam" id="PF00041">
    <property type="entry name" value="fn3"/>
    <property type="match status" value="10"/>
</dbReference>
<dbReference type="FunFam" id="2.60.40.10:FF:000028">
    <property type="entry name" value="Neuronal cell adhesion molecule"/>
    <property type="match status" value="4"/>
</dbReference>
<keyword evidence="3" id="KW-1015">Disulfide bond</keyword>
<evidence type="ECO:0000256" key="4">
    <source>
        <dbReference type="ARBA" id="ARBA00023170"/>
    </source>
</evidence>
<feature type="transmembrane region" description="Helical" evidence="6">
    <location>
        <begin position="1836"/>
        <end position="1857"/>
    </location>
</feature>
<dbReference type="GO" id="GO:0019955">
    <property type="term" value="F:cytokine binding"/>
    <property type="evidence" value="ECO:0007669"/>
    <property type="project" value="TreeGrafter"/>
</dbReference>
<keyword evidence="2" id="KW-0677">Repeat</keyword>
<dbReference type="PANTHER" id="PTHR23036">
    <property type="entry name" value="CYTOKINE RECEPTOR"/>
    <property type="match status" value="1"/>
</dbReference>
<dbReference type="PROSITE" id="PS50853">
    <property type="entry name" value="FN3"/>
    <property type="match status" value="13"/>
</dbReference>
<feature type="domain" description="Fibronectin type-III" evidence="8">
    <location>
        <begin position="1359"/>
        <end position="1456"/>
    </location>
</feature>
<feature type="non-terminal residue" evidence="9">
    <location>
        <position position="1"/>
    </location>
</feature>
<feature type="domain" description="Fibronectin type-III" evidence="8">
    <location>
        <begin position="957"/>
        <end position="1055"/>
    </location>
</feature>
<feature type="domain" description="Fibronectin type-III" evidence="8">
    <location>
        <begin position="1161"/>
        <end position="1257"/>
    </location>
</feature>
<dbReference type="InterPro" id="IPR003961">
    <property type="entry name" value="FN3_dom"/>
</dbReference>
<feature type="domain" description="Fibronectin type-III" evidence="8">
    <location>
        <begin position="654"/>
        <end position="755"/>
    </location>
</feature>
<dbReference type="Gene3D" id="1.10.287.70">
    <property type="match status" value="1"/>
</dbReference>
<dbReference type="GO" id="GO:0043235">
    <property type="term" value="C:receptor complex"/>
    <property type="evidence" value="ECO:0007669"/>
    <property type="project" value="TreeGrafter"/>
</dbReference>
<dbReference type="EMBL" id="CALNXJ010000094">
    <property type="protein sequence ID" value="CAH3163599.1"/>
    <property type="molecule type" value="Genomic_DNA"/>
</dbReference>
<feature type="transmembrane region" description="Helical" evidence="6">
    <location>
        <begin position="1869"/>
        <end position="1887"/>
    </location>
</feature>
<dbReference type="GO" id="GO:0004896">
    <property type="term" value="F:cytokine receptor activity"/>
    <property type="evidence" value="ECO:0007669"/>
    <property type="project" value="TreeGrafter"/>
</dbReference>
<feature type="domain" description="SEA" evidence="7">
    <location>
        <begin position="232"/>
        <end position="341"/>
    </location>
</feature>
<dbReference type="PANTHER" id="PTHR23036:SF151">
    <property type="entry name" value="FIBRONECTIN TYPE-III DOMAIN-CONTAINING PROTEIN"/>
    <property type="match status" value="1"/>
</dbReference>
<evidence type="ECO:0000256" key="5">
    <source>
        <dbReference type="ARBA" id="ARBA00023180"/>
    </source>
</evidence>
<dbReference type="Pfam" id="PF01390">
    <property type="entry name" value="SEA"/>
    <property type="match status" value="1"/>
</dbReference>
<organism evidence="9 10">
    <name type="scientific">Pocillopora meandrina</name>
    <dbReference type="NCBI Taxonomy" id="46732"/>
    <lineage>
        <taxon>Eukaryota</taxon>
        <taxon>Metazoa</taxon>
        <taxon>Cnidaria</taxon>
        <taxon>Anthozoa</taxon>
        <taxon>Hexacorallia</taxon>
        <taxon>Scleractinia</taxon>
        <taxon>Astrocoeniina</taxon>
        <taxon>Pocilloporidae</taxon>
        <taxon>Pocillopora</taxon>
    </lineage>
</organism>
<dbReference type="InterPro" id="IPR036364">
    <property type="entry name" value="SEA_dom_sf"/>
</dbReference>
<feature type="non-terminal residue" evidence="9">
    <location>
        <position position="2082"/>
    </location>
</feature>
<feature type="domain" description="Fibronectin type-III" evidence="8">
    <location>
        <begin position="1461"/>
        <end position="1569"/>
    </location>
</feature>
<dbReference type="PROSITE" id="PS50024">
    <property type="entry name" value="SEA"/>
    <property type="match status" value="1"/>
</dbReference>
<keyword evidence="5" id="KW-0325">Glycoprotein</keyword>
<dbReference type="Pfam" id="PF07885">
    <property type="entry name" value="Ion_trans_2"/>
    <property type="match status" value="1"/>
</dbReference>
<evidence type="ECO:0000256" key="1">
    <source>
        <dbReference type="ARBA" id="ARBA00022729"/>
    </source>
</evidence>
<evidence type="ECO:0000256" key="3">
    <source>
        <dbReference type="ARBA" id="ARBA00023157"/>
    </source>
</evidence>
<dbReference type="InterPro" id="IPR000082">
    <property type="entry name" value="SEA_dom"/>
</dbReference>
<name>A0AAU9Y0I1_9CNID</name>
<keyword evidence="1" id="KW-0732">Signal</keyword>
<dbReference type="Gene3D" id="2.60.40.10">
    <property type="entry name" value="Immunoglobulins"/>
    <property type="match status" value="13"/>
</dbReference>
<keyword evidence="6" id="KW-1133">Transmembrane helix</keyword>
<feature type="domain" description="Fibronectin type-III" evidence="8">
    <location>
        <begin position="346"/>
        <end position="444"/>
    </location>
</feature>
<evidence type="ECO:0000256" key="2">
    <source>
        <dbReference type="ARBA" id="ARBA00022737"/>
    </source>
</evidence>
<protein>
    <recommendedName>
        <fullName evidence="11">Protein-tyrosine-phosphatase</fullName>
    </recommendedName>
</protein>
<feature type="domain" description="Fibronectin type-III" evidence="8">
    <location>
        <begin position="1574"/>
        <end position="1677"/>
    </location>
</feature>
<feature type="domain" description="Fibronectin type-III" evidence="8">
    <location>
        <begin position="1261"/>
        <end position="1354"/>
    </location>
</feature>
<feature type="domain" description="Fibronectin type-III" evidence="8">
    <location>
        <begin position="449"/>
        <end position="549"/>
    </location>
</feature>
<dbReference type="SUPFAM" id="SSF81324">
    <property type="entry name" value="Voltage-gated potassium channels"/>
    <property type="match status" value="1"/>
</dbReference>
<dbReference type="Proteomes" id="UP001159428">
    <property type="component" value="Unassembled WGS sequence"/>
</dbReference>
<reference evidence="9 10" key="1">
    <citation type="submission" date="2022-05" db="EMBL/GenBank/DDBJ databases">
        <authorList>
            <consortium name="Genoscope - CEA"/>
            <person name="William W."/>
        </authorList>
    </citation>
    <scope>NUCLEOTIDE SEQUENCE [LARGE SCALE GENOMIC DNA]</scope>
</reference>
<keyword evidence="4" id="KW-0675">Receptor</keyword>
<keyword evidence="6" id="KW-0812">Transmembrane</keyword>
<evidence type="ECO:0000256" key="6">
    <source>
        <dbReference type="SAM" id="Phobius"/>
    </source>
</evidence>
<dbReference type="SMART" id="SM00060">
    <property type="entry name" value="FN3"/>
    <property type="match status" value="13"/>
</dbReference>
<evidence type="ECO:0008006" key="11">
    <source>
        <dbReference type="Google" id="ProtNLM"/>
    </source>
</evidence>
<dbReference type="InterPro" id="IPR013099">
    <property type="entry name" value="K_chnl_dom"/>
</dbReference>
<evidence type="ECO:0000259" key="8">
    <source>
        <dbReference type="PROSITE" id="PS50853"/>
    </source>
</evidence>